<evidence type="ECO:0000256" key="1">
    <source>
        <dbReference type="SAM" id="MobiDB-lite"/>
    </source>
</evidence>
<accession>A0ABQ0LD94</accession>
<sequence>MKELRTLPSAGGHGNARVRRTPDASDGRKFSYWTQWLGERASQRTSQRRPRFCLRRRRQEMPDTGPPCCRPSCKRQRTDAACEHKMCRGDCSKKSLQTGILCMLYAHKQHREQELAKRAAAGAPNPTLAVAQAAEVPIPIPTVEPHVSALPAVHPYDPLDVEQWERELYAAGGLWGNTTTSNSAPTNHLFSFDNDTTYTLPALSDASALASNSESRRPTATNASHSLFPVMSPVTQTASTPAPSLLFPLPLSLLQQA</sequence>
<protein>
    <recommendedName>
        <fullName evidence="4">Zn(2)-C6 fungal-type domain-containing protein</fullName>
    </recommendedName>
</protein>
<evidence type="ECO:0008006" key="4">
    <source>
        <dbReference type="Google" id="ProtNLM"/>
    </source>
</evidence>
<reference evidence="2" key="1">
    <citation type="submission" date="2014-09" db="EMBL/GenBank/DDBJ databases">
        <title>Genome sequence of the luminous mushroom Mycena chlorophos for searching fungal bioluminescence genes.</title>
        <authorList>
            <person name="Tanaka Y."/>
            <person name="Kasuga D."/>
            <person name="Oba Y."/>
            <person name="Hase S."/>
            <person name="Sato K."/>
            <person name="Oba Y."/>
            <person name="Sakakibara Y."/>
        </authorList>
    </citation>
    <scope>NUCLEOTIDE SEQUENCE</scope>
</reference>
<proteinExistence type="predicted"/>
<dbReference type="Proteomes" id="UP000815677">
    <property type="component" value="Unassembled WGS sequence"/>
</dbReference>
<evidence type="ECO:0000313" key="3">
    <source>
        <dbReference type="Proteomes" id="UP000815677"/>
    </source>
</evidence>
<name>A0ABQ0LD94_MYCCL</name>
<dbReference type="EMBL" id="DF844612">
    <property type="protein sequence ID" value="GAT48487.1"/>
    <property type="molecule type" value="Genomic_DNA"/>
</dbReference>
<gene>
    <name evidence="2" type="ORF">MCHLO_05881</name>
</gene>
<organism evidence="2 3">
    <name type="scientific">Mycena chlorophos</name>
    <name type="common">Agaric fungus</name>
    <name type="synonym">Agaricus chlorophos</name>
    <dbReference type="NCBI Taxonomy" id="658473"/>
    <lineage>
        <taxon>Eukaryota</taxon>
        <taxon>Fungi</taxon>
        <taxon>Dikarya</taxon>
        <taxon>Basidiomycota</taxon>
        <taxon>Agaricomycotina</taxon>
        <taxon>Agaricomycetes</taxon>
        <taxon>Agaricomycetidae</taxon>
        <taxon>Agaricales</taxon>
        <taxon>Marasmiineae</taxon>
        <taxon>Mycenaceae</taxon>
        <taxon>Mycena</taxon>
    </lineage>
</organism>
<keyword evidence="3" id="KW-1185">Reference proteome</keyword>
<evidence type="ECO:0000313" key="2">
    <source>
        <dbReference type="EMBL" id="GAT48487.1"/>
    </source>
</evidence>
<feature type="region of interest" description="Disordered" evidence="1">
    <location>
        <begin position="1"/>
        <end position="26"/>
    </location>
</feature>
<feature type="non-terminal residue" evidence="2">
    <location>
        <position position="257"/>
    </location>
</feature>